<organism evidence="1">
    <name type="scientific">uncultured Caudovirales phage</name>
    <dbReference type="NCBI Taxonomy" id="2100421"/>
    <lineage>
        <taxon>Viruses</taxon>
        <taxon>Duplodnaviria</taxon>
        <taxon>Heunggongvirae</taxon>
        <taxon>Uroviricota</taxon>
        <taxon>Caudoviricetes</taxon>
        <taxon>Peduoviridae</taxon>
        <taxon>Maltschvirus</taxon>
        <taxon>Maltschvirus maltsch</taxon>
    </lineage>
</organism>
<dbReference type="Pfam" id="PF19474">
    <property type="entry name" value="DUF6011"/>
    <property type="match status" value="1"/>
</dbReference>
<name>A0A6J5RXQ9_9CAUD</name>
<dbReference type="InterPro" id="IPR046053">
    <property type="entry name" value="DUF6011"/>
</dbReference>
<sequence>MSYESSVACKVLATTCCVCCRPLVDADSVDLGIGPICRKKYMKPEPGFEESAIAFAVLAQSKLPGGILEKVASAATAREQANMLVYWASANIDDPEKVLSIAPALRLLGYSKLADKLVADRSPIQIRLDGTAYVVTTPYSGLFNSLLRNRRAVYLRDPRGALLRDRSGKPKFAGWSVPVTERRNLWNALTLVFPGILGNGPKGHFRVAKEIA</sequence>
<gene>
    <name evidence="1" type="ORF">UFOVP1382_21</name>
</gene>
<protein>
    <submittedName>
        <fullName evidence="1">Uncharacterized protein</fullName>
    </submittedName>
</protein>
<reference evidence="1" key="1">
    <citation type="submission" date="2020-05" db="EMBL/GenBank/DDBJ databases">
        <authorList>
            <person name="Chiriac C."/>
            <person name="Salcher M."/>
            <person name="Ghai R."/>
            <person name="Kavagutti S V."/>
        </authorList>
    </citation>
    <scope>NUCLEOTIDE SEQUENCE</scope>
</reference>
<evidence type="ECO:0000313" key="1">
    <source>
        <dbReference type="EMBL" id="CAB4203402.1"/>
    </source>
</evidence>
<accession>A0A6J5RXQ9</accession>
<proteinExistence type="predicted"/>
<dbReference type="EMBL" id="LR797331">
    <property type="protein sequence ID" value="CAB4203402.1"/>
    <property type="molecule type" value="Genomic_DNA"/>
</dbReference>